<dbReference type="EMBL" id="DF837975">
    <property type="protein sequence ID" value="GAT42460.1"/>
    <property type="molecule type" value="Genomic_DNA"/>
</dbReference>
<organism evidence="2 3">
    <name type="scientific">Mycena chlorophos</name>
    <name type="common">Agaric fungus</name>
    <name type="synonym">Agaricus chlorophos</name>
    <dbReference type="NCBI Taxonomy" id="658473"/>
    <lineage>
        <taxon>Eukaryota</taxon>
        <taxon>Fungi</taxon>
        <taxon>Dikarya</taxon>
        <taxon>Basidiomycota</taxon>
        <taxon>Agaricomycotina</taxon>
        <taxon>Agaricomycetes</taxon>
        <taxon>Agaricomycetidae</taxon>
        <taxon>Agaricales</taxon>
        <taxon>Marasmiineae</taxon>
        <taxon>Mycenaceae</taxon>
        <taxon>Mycena</taxon>
    </lineage>
</organism>
<keyword evidence="3" id="KW-1185">Reference proteome</keyword>
<feature type="region of interest" description="Disordered" evidence="1">
    <location>
        <begin position="361"/>
        <end position="382"/>
    </location>
</feature>
<feature type="region of interest" description="Disordered" evidence="1">
    <location>
        <begin position="1"/>
        <end position="31"/>
    </location>
</feature>
<feature type="region of interest" description="Disordered" evidence="1">
    <location>
        <begin position="74"/>
        <end position="127"/>
    </location>
</feature>
<feature type="compositionally biased region" description="Low complexity" evidence="1">
    <location>
        <begin position="110"/>
        <end position="122"/>
    </location>
</feature>
<sequence length="613" mass="64835">MPLVRSSAHGQPHRTDHTTVSNELGTKGGRESLSVGLAGGYTATTTSSSCTLTATFCASSVPTSSTLTAGLCRSSGLPSPSTQNDDDAPLRTARSEPSLQRPTRTLVPEAAQRGQACRSQQARRSRQLERMPSFAGFTGLALDCVSAVEYDDNLVAPVPSLPTRRSSIHIRGLACSPSHAFDPDTPDVDARTPTTSAGRVSAAQSTGYNASAVTHVPSPFHSPFPACHPRCRPLHLPHLLVLRLCLQFLRVYIHKCLSMAEEDEGAAGIEAQRSLRCLPGLRLSSTSKAQPELGKRVHKVELSFFGRIRGSFAREAGAGGSDVGVRSSMKRGERDNSDDDDERTAIARVCSSAACRQGYSVPTTAERARGGEHERARDSERGRVSWWAGRARLAEARETYNGAGLGSPSAPVTRLVEVKVSRLDAPVSPAESRGRTASSSTIVPVQIDALPRGSIFSTPDVPSTFAGPDAVASASSSSTSATSNGSTIASAVAPTQLIAIVAPIAVKPIPVPVPIPLPAPVLNGVGNGKGKGKAAEKDTVASFASYATGIEMFEDAADGDHAPGASSDAEETETETETATNTLSRHPHRHRFRYRMGIFTRTPSPSRRRWPIR</sequence>
<protein>
    <submittedName>
        <fullName evidence="2">Uncharacterized protein</fullName>
    </submittedName>
</protein>
<evidence type="ECO:0000313" key="2">
    <source>
        <dbReference type="EMBL" id="GAT42460.1"/>
    </source>
</evidence>
<evidence type="ECO:0000256" key="1">
    <source>
        <dbReference type="SAM" id="MobiDB-lite"/>
    </source>
</evidence>
<proteinExistence type="predicted"/>
<reference evidence="2" key="1">
    <citation type="submission" date="2014-09" db="EMBL/GenBank/DDBJ databases">
        <title>Genome sequence of the luminous mushroom Mycena chlorophos for searching fungal bioluminescence genes.</title>
        <authorList>
            <person name="Tanaka Y."/>
            <person name="Kasuga D."/>
            <person name="Oba Y."/>
            <person name="Hase S."/>
            <person name="Sato K."/>
            <person name="Oba Y."/>
            <person name="Sakakibara Y."/>
        </authorList>
    </citation>
    <scope>NUCLEOTIDE SEQUENCE</scope>
</reference>
<dbReference type="Proteomes" id="UP000815677">
    <property type="component" value="Unassembled WGS sequence"/>
</dbReference>
<gene>
    <name evidence="2" type="ORF">MCHLO_00174</name>
</gene>
<evidence type="ECO:0000313" key="3">
    <source>
        <dbReference type="Proteomes" id="UP000815677"/>
    </source>
</evidence>
<name>A0ABQ0KUK7_MYCCL</name>
<accession>A0ABQ0KUK7</accession>
<feature type="region of interest" description="Disordered" evidence="1">
    <location>
        <begin position="316"/>
        <end position="342"/>
    </location>
</feature>
<feature type="compositionally biased region" description="Basic and acidic residues" evidence="1">
    <location>
        <begin position="366"/>
        <end position="382"/>
    </location>
</feature>
<feature type="region of interest" description="Disordered" evidence="1">
    <location>
        <begin position="556"/>
        <end position="587"/>
    </location>
</feature>